<sequence length="1486" mass="157985">MVVAAVLGTAALLRSVGVPRLLASAGGLVLLVLLLTLVFAARTAVLGVIPTPDTVRTLLAVGEQAGGEIYRRSAPVPPLASIVFVIVAAVGALAVVLDVLAHALRLPAVTGLPLLVLVSVPGAVLVSEFSIASFAVTALAWFAVLAADARESGREGGWSGSGLLGDPGPRLRPRRAAPRPAGRRIRAHDARIRGRARGRCGRPLPRRARDRPGLTSATFPTASGSGQGGSRVVNPILDLGDDLRRPVDVEALRYSTASLTPLYFKVTTLSRFEGDEWAPSPLRPPDGNTVDEIGPDLGSGSDVPAEEVEARVQVEGSSSAWLPAPYAPRSVTGLEGSWRWSEQGLAIRSSDSDSRDQSYTVTSELPRPERAQLEAVAPATDDDLEPYLQIPDGTPAIVASTTADVLAGIDTPYDQALALQEFFTGGQFRYSEDAPVQQGYDGSGVDVVGEFLRVRSGYCVHFASAMAIMAREAGIPSRVAVGYLPGDQVGRDGDLITYRVGSHDLHSWPELYFSGIGWIAFEPTPGRGQAAPYAQPSAAPTAAPTPSASPSAPTEATPSATPAPTASAAPGTRGTAGVRIPWAALGTVALVLLVLALLATPALLRRARRSGRLRALEAGAAAAGTAWREVEDQAVDLGLRVPDTESPRELGRRLQGDDSSLADPIALLVTARERERFARADAPVDAAAGAAQAAALVALGDALRARAAASTGSSRSSPRARSSAADRGTTTGRTTAPRARHGPDRSTDRPRRTPLVHSGDDRIRRRARGRRGRPHRRRAAEGVRPAHGGRPPRAPPAPLRPPRRAHGPRRAARRPAGHHRRRGARGARAAHARAARQHPRGADHRRPRLPHPHLLQPGVARQGPRAGRPRDLRGQGQRLPRRAAARPPGLRALRRARGPGALRRRARRGRAPLGRDAHPHLPRHRLHGELAGREVGGAGARRGRRPRGPGPRRRARRARPAPVPRGARGRPPSREGRRLEARPRRPALPGGVRPPDRAPAAATGGARPAGDPRIPTAGGHLDRLDAQLPFELTGDQRLVGEEIATDMARTWPMNRLVQGEVGSGKTLVALRAMLAVADTGGQSALLAPTEVLASQHLRSLTASLGPDLAAELMPTLLTGQLSTAERKRALLRIVSGQARIVVGTHALLGDRVEFLDLGLVVVDEQHRFGVDQREALRRKGGTPPHVLVLTATPIPRTVAMTVFGDLDVSTIAELPSGRQPIESFVVPLHEQPRWIERVWERTAEEIQKGRQAFVVCPAIDPQDPDAEDEDAAEGADDAATRPALATVTEVDALLAAHPRLGSVRRAVLHGRMSGEEKDRVMRAFSAGDIDLIVATTVIEVGVDVPNASTMVILDADRFGVSQLHQLRGRVGRGGVPGLCLMVTHAEPETVARERVDAVAATLDGFELARVDLELRREGDVLGTNQSGGRSSLRLLRVAQDGDLIESAREHAHDVLEASPDLQGHPALARALARRLDDEERAFLDKN</sequence>
<feature type="compositionally biased region" description="Basic residues" evidence="8">
    <location>
        <begin position="892"/>
        <end position="910"/>
    </location>
</feature>
<evidence type="ECO:0000259" key="10">
    <source>
        <dbReference type="PROSITE" id="PS51192"/>
    </source>
</evidence>
<dbReference type="InterPro" id="IPR001650">
    <property type="entry name" value="Helicase_C-like"/>
</dbReference>
<dbReference type="InterPro" id="IPR021878">
    <property type="entry name" value="TgpA_N"/>
</dbReference>
<keyword evidence="6" id="KW-0238">DNA-binding</keyword>
<feature type="compositionally biased region" description="Low complexity" evidence="8">
    <location>
        <begin position="987"/>
        <end position="1013"/>
    </location>
</feature>
<feature type="domain" description="Helicase ATP-binding" evidence="10">
    <location>
        <begin position="1046"/>
        <end position="1211"/>
    </location>
</feature>
<dbReference type="Proteomes" id="UP000195062">
    <property type="component" value="Unassembled WGS sequence"/>
</dbReference>
<dbReference type="Pfam" id="PF19833">
    <property type="entry name" value="RecG_dom3_C"/>
    <property type="match status" value="1"/>
</dbReference>
<feature type="compositionally biased region" description="Basic and acidic residues" evidence="8">
    <location>
        <begin position="972"/>
        <end position="983"/>
    </location>
</feature>
<dbReference type="Pfam" id="PF00270">
    <property type="entry name" value="DEAD"/>
    <property type="match status" value="1"/>
</dbReference>
<feature type="compositionally biased region" description="Basic residues" evidence="8">
    <location>
        <begin position="941"/>
        <end position="959"/>
    </location>
</feature>
<feature type="region of interest" description="Disordered" evidence="8">
    <location>
        <begin position="153"/>
        <end position="232"/>
    </location>
</feature>
<gene>
    <name evidence="12" type="primary">recG</name>
    <name evidence="12" type="ORF">CMMCAS07_13450</name>
</gene>
<protein>
    <submittedName>
        <fullName evidence="12">ATP-dependent DNA helicase RecG</fullName>
    </submittedName>
</protein>
<dbReference type="PANTHER" id="PTHR47964">
    <property type="entry name" value="ATP-DEPENDENT DNA HELICASE HOMOLOG RECG, CHLOROPLASTIC"/>
    <property type="match status" value="1"/>
</dbReference>
<dbReference type="SUPFAM" id="SSF52540">
    <property type="entry name" value="P-loop containing nucleoside triphosphate hydrolases"/>
    <property type="match status" value="2"/>
</dbReference>
<dbReference type="InterPro" id="IPR014001">
    <property type="entry name" value="Helicase_ATP-bd"/>
</dbReference>
<evidence type="ECO:0000256" key="5">
    <source>
        <dbReference type="ARBA" id="ARBA00022840"/>
    </source>
</evidence>
<evidence type="ECO:0000256" key="3">
    <source>
        <dbReference type="ARBA" id="ARBA00022801"/>
    </source>
</evidence>
<evidence type="ECO:0000256" key="8">
    <source>
        <dbReference type="SAM" id="MobiDB-lite"/>
    </source>
</evidence>
<dbReference type="GO" id="GO:0016787">
    <property type="term" value="F:hydrolase activity"/>
    <property type="evidence" value="ECO:0007669"/>
    <property type="project" value="UniProtKB-KW"/>
</dbReference>
<feature type="compositionally biased region" description="Low complexity" evidence="8">
    <location>
        <begin position="708"/>
        <end position="737"/>
    </location>
</feature>
<feature type="transmembrane region" description="Helical" evidence="9">
    <location>
        <begin position="582"/>
        <end position="604"/>
    </location>
</feature>
<feature type="compositionally biased region" description="Basic residues" evidence="8">
    <location>
        <begin position="764"/>
        <end position="778"/>
    </location>
</feature>
<dbReference type="Gene3D" id="3.40.50.300">
    <property type="entry name" value="P-loop containing nucleotide triphosphate hydrolases"/>
    <property type="match status" value="2"/>
</dbReference>
<dbReference type="InterPro" id="IPR045562">
    <property type="entry name" value="RecG_dom3_C"/>
</dbReference>
<dbReference type="Pfam" id="PF00271">
    <property type="entry name" value="Helicase_C"/>
    <property type="match status" value="1"/>
</dbReference>
<evidence type="ECO:0000313" key="13">
    <source>
        <dbReference type="Proteomes" id="UP000195062"/>
    </source>
</evidence>
<dbReference type="GO" id="GO:0003678">
    <property type="term" value="F:DNA helicase activity"/>
    <property type="evidence" value="ECO:0007669"/>
    <property type="project" value="TreeGrafter"/>
</dbReference>
<dbReference type="InterPro" id="IPR038765">
    <property type="entry name" value="Papain-like_cys_pep_sf"/>
</dbReference>
<keyword evidence="13" id="KW-1185">Reference proteome</keyword>
<evidence type="ECO:0000256" key="7">
    <source>
        <dbReference type="ARBA" id="ARBA00023204"/>
    </source>
</evidence>
<dbReference type="SMART" id="SM00460">
    <property type="entry name" value="TGc"/>
    <property type="match status" value="1"/>
</dbReference>
<keyword evidence="9" id="KW-1133">Transmembrane helix</keyword>
<feature type="compositionally biased region" description="Polar residues" evidence="8">
    <location>
        <begin position="215"/>
        <end position="224"/>
    </location>
</feature>
<feature type="compositionally biased region" description="Low complexity" evidence="8">
    <location>
        <begin position="530"/>
        <end position="570"/>
    </location>
</feature>
<dbReference type="InterPro" id="IPR047112">
    <property type="entry name" value="RecG/Mfd"/>
</dbReference>
<dbReference type="Pfam" id="PF01841">
    <property type="entry name" value="Transglut_core"/>
    <property type="match status" value="1"/>
</dbReference>
<dbReference type="SMART" id="SM00487">
    <property type="entry name" value="DEXDc"/>
    <property type="match status" value="1"/>
</dbReference>
<feature type="compositionally biased region" description="Basic residues" evidence="8">
    <location>
        <begin position="171"/>
        <end position="186"/>
    </location>
</feature>
<evidence type="ECO:0000313" key="12">
    <source>
        <dbReference type="EMBL" id="OUE01309.1"/>
    </source>
</evidence>
<dbReference type="Pfam" id="PF11992">
    <property type="entry name" value="TgpA_N"/>
    <property type="match status" value="2"/>
</dbReference>
<keyword evidence="9" id="KW-0472">Membrane</keyword>
<evidence type="ECO:0000256" key="1">
    <source>
        <dbReference type="ARBA" id="ARBA00022741"/>
    </source>
</evidence>
<comment type="caution">
    <text evidence="12">The sequence shown here is derived from an EMBL/GenBank/DDBJ whole genome shotgun (WGS) entry which is preliminary data.</text>
</comment>
<keyword evidence="5" id="KW-0067">ATP-binding</keyword>
<feature type="compositionally biased region" description="Gly residues" evidence="8">
    <location>
        <begin position="155"/>
        <end position="165"/>
    </location>
</feature>
<evidence type="ECO:0000256" key="9">
    <source>
        <dbReference type="SAM" id="Phobius"/>
    </source>
</evidence>
<dbReference type="PANTHER" id="PTHR47964:SF1">
    <property type="entry name" value="ATP-DEPENDENT DNA HELICASE HOMOLOG RECG, CHLOROPLASTIC"/>
    <property type="match status" value="1"/>
</dbReference>
<feature type="transmembrane region" description="Helical" evidence="9">
    <location>
        <begin position="124"/>
        <end position="147"/>
    </location>
</feature>
<feature type="compositionally biased region" description="Basic residues" evidence="8">
    <location>
        <begin position="193"/>
        <end position="209"/>
    </location>
</feature>
<feature type="region of interest" description="Disordered" evidence="8">
    <location>
        <begin position="1260"/>
        <end position="1279"/>
    </location>
</feature>
<feature type="region of interest" description="Disordered" evidence="8">
    <location>
        <begin position="346"/>
        <end position="365"/>
    </location>
</feature>
<evidence type="ECO:0000256" key="6">
    <source>
        <dbReference type="ARBA" id="ARBA00023125"/>
    </source>
</evidence>
<feature type="transmembrane region" description="Helical" evidence="9">
    <location>
        <begin position="79"/>
        <end position="104"/>
    </location>
</feature>
<evidence type="ECO:0000256" key="4">
    <source>
        <dbReference type="ARBA" id="ARBA00022806"/>
    </source>
</evidence>
<dbReference type="PROSITE" id="PS51194">
    <property type="entry name" value="HELICASE_CTER"/>
    <property type="match status" value="1"/>
</dbReference>
<dbReference type="Gene3D" id="3.10.620.30">
    <property type="match status" value="1"/>
</dbReference>
<keyword evidence="4 12" id="KW-0347">Helicase</keyword>
<feature type="transmembrane region" description="Helical" evidence="9">
    <location>
        <begin position="27"/>
        <end position="49"/>
    </location>
</feature>
<dbReference type="GO" id="GO:0003677">
    <property type="term" value="F:DNA binding"/>
    <property type="evidence" value="ECO:0007669"/>
    <property type="project" value="UniProtKB-KW"/>
</dbReference>
<dbReference type="InterPro" id="IPR027417">
    <property type="entry name" value="P-loop_NTPase"/>
</dbReference>
<dbReference type="PROSITE" id="PS51192">
    <property type="entry name" value="HELICASE_ATP_BIND_1"/>
    <property type="match status" value="1"/>
</dbReference>
<dbReference type="SMART" id="SM00490">
    <property type="entry name" value="HELICc"/>
    <property type="match status" value="1"/>
</dbReference>
<keyword evidence="3" id="KW-0378">Hydrolase</keyword>
<dbReference type="InterPro" id="IPR002931">
    <property type="entry name" value="Transglutaminase-like"/>
</dbReference>
<reference evidence="12 13" key="1">
    <citation type="submission" date="2016-08" db="EMBL/GenBank/DDBJ databases">
        <title>Genome sequence of Clavibacter michiganensis subsp. michiganensis strain CASJ007.</title>
        <authorList>
            <person name="Thapa S.P."/>
            <person name="Coaker G."/>
        </authorList>
    </citation>
    <scope>NUCLEOTIDE SEQUENCE [LARGE SCALE GENOMIC DNA]</scope>
    <source>
        <strain evidence="12">CASJ007</strain>
    </source>
</reference>
<feature type="compositionally biased region" description="Basic residues" evidence="8">
    <location>
        <begin position="801"/>
        <end position="851"/>
    </location>
</feature>
<accession>A0A251XFH6</accession>
<keyword evidence="1" id="KW-0547">Nucleotide-binding</keyword>
<evidence type="ECO:0000259" key="11">
    <source>
        <dbReference type="PROSITE" id="PS51194"/>
    </source>
</evidence>
<feature type="compositionally biased region" description="Acidic residues" evidence="8">
    <location>
        <begin position="1262"/>
        <end position="1276"/>
    </location>
</feature>
<keyword evidence="9" id="KW-0812">Transmembrane</keyword>
<evidence type="ECO:0000256" key="2">
    <source>
        <dbReference type="ARBA" id="ARBA00022763"/>
    </source>
</evidence>
<dbReference type="GO" id="GO:0006281">
    <property type="term" value="P:DNA repair"/>
    <property type="evidence" value="ECO:0007669"/>
    <property type="project" value="UniProtKB-KW"/>
</dbReference>
<keyword evidence="2" id="KW-0227">DNA damage</keyword>
<keyword evidence="7" id="KW-0234">DNA repair</keyword>
<feature type="compositionally biased region" description="Basic and acidic residues" evidence="8">
    <location>
        <begin position="741"/>
        <end position="751"/>
    </location>
</feature>
<feature type="domain" description="Helicase C-terminal" evidence="11">
    <location>
        <begin position="1258"/>
        <end position="1413"/>
    </location>
</feature>
<feature type="region of interest" description="Disordered" evidence="8">
    <location>
        <begin position="708"/>
        <end position="1018"/>
    </location>
</feature>
<dbReference type="EMBL" id="MDHH01000003">
    <property type="protein sequence ID" value="OUE01309.1"/>
    <property type="molecule type" value="Genomic_DNA"/>
</dbReference>
<name>A0A251XFH6_CLAMM</name>
<feature type="region of interest" description="Disordered" evidence="8">
    <location>
        <begin position="529"/>
        <end position="573"/>
    </location>
</feature>
<proteinExistence type="predicted"/>
<organism evidence="12 13">
    <name type="scientific">Clavibacter michiganensis subsp. michiganensis</name>
    <dbReference type="NCBI Taxonomy" id="33013"/>
    <lineage>
        <taxon>Bacteria</taxon>
        <taxon>Bacillati</taxon>
        <taxon>Actinomycetota</taxon>
        <taxon>Actinomycetes</taxon>
        <taxon>Micrococcales</taxon>
        <taxon>Microbacteriaceae</taxon>
        <taxon>Clavibacter</taxon>
    </lineage>
</organism>
<dbReference type="InterPro" id="IPR011545">
    <property type="entry name" value="DEAD/DEAH_box_helicase_dom"/>
</dbReference>
<dbReference type="SUPFAM" id="SSF54001">
    <property type="entry name" value="Cysteine proteinases"/>
    <property type="match status" value="1"/>
</dbReference>
<dbReference type="GO" id="GO:0005524">
    <property type="term" value="F:ATP binding"/>
    <property type="evidence" value="ECO:0007669"/>
    <property type="project" value="UniProtKB-KW"/>
</dbReference>